<accession>A0ABR9ZZX8</accession>
<dbReference type="Proteomes" id="UP000614200">
    <property type="component" value="Unassembled WGS sequence"/>
</dbReference>
<dbReference type="PANTHER" id="PTHR47957:SF3">
    <property type="entry name" value="ATP-DEPENDENT HELICASE HRQ1"/>
    <property type="match status" value="1"/>
</dbReference>
<dbReference type="RefSeq" id="WP_194704227.1">
    <property type="nucleotide sequence ID" value="NZ_JADKNH010000026.1"/>
</dbReference>
<keyword evidence="1" id="KW-0175">Coiled coil</keyword>
<gene>
    <name evidence="3" type="ORF">ISU02_23080</name>
</gene>
<dbReference type="SMART" id="SM00490">
    <property type="entry name" value="HELICc"/>
    <property type="match status" value="1"/>
</dbReference>
<evidence type="ECO:0000313" key="4">
    <source>
        <dbReference type="Proteomes" id="UP000614200"/>
    </source>
</evidence>
<keyword evidence="4" id="KW-1185">Reference proteome</keyword>
<dbReference type="PANTHER" id="PTHR47957">
    <property type="entry name" value="ATP-DEPENDENT HELICASE HRQ1"/>
    <property type="match status" value="1"/>
</dbReference>
<dbReference type="Gene3D" id="3.40.50.300">
    <property type="entry name" value="P-loop containing nucleotide triphosphate hydrolases"/>
    <property type="match status" value="2"/>
</dbReference>
<evidence type="ECO:0000256" key="1">
    <source>
        <dbReference type="SAM" id="Coils"/>
    </source>
</evidence>
<protein>
    <submittedName>
        <fullName evidence="3">DEAD/DEAH box helicase</fullName>
    </submittedName>
</protein>
<feature type="domain" description="Helicase C-terminal" evidence="2">
    <location>
        <begin position="846"/>
        <end position="1012"/>
    </location>
</feature>
<keyword evidence="3" id="KW-0067">ATP-binding</keyword>
<name>A0ABR9ZZX8_9FIRM</name>
<dbReference type="GO" id="GO:0004386">
    <property type="term" value="F:helicase activity"/>
    <property type="evidence" value="ECO:0007669"/>
    <property type="project" value="UniProtKB-KW"/>
</dbReference>
<keyword evidence="3" id="KW-0347">Helicase</keyword>
<dbReference type="CDD" id="cd18785">
    <property type="entry name" value="SF2_C"/>
    <property type="match status" value="1"/>
</dbReference>
<keyword evidence="3" id="KW-0547">Nucleotide-binding</keyword>
<dbReference type="InterPro" id="IPR027417">
    <property type="entry name" value="P-loop_NTPase"/>
</dbReference>
<feature type="coiled-coil region" evidence="1">
    <location>
        <begin position="54"/>
        <end position="81"/>
    </location>
</feature>
<dbReference type="SUPFAM" id="SSF52540">
    <property type="entry name" value="P-loop containing nucleoside triphosphate hydrolases"/>
    <property type="match status" value="1"/>
</dbReference>
<comment type="caution">
    <text evidence="3">The sequence shown here is derived from an EMBL/GenBank/DDBJ whole genome shotgun (WGS) entry which is preliminary data.</text>
</comment>
<sequence>MDKVDVREKMIELIKKELLGPGSEDFSENESEELIWEKPSKRYSTGILYPRGVTNSEQEDIKSTNNENEELEKEIDVITIDNTLGEESVFDNNIDETIALTNQLKPSSMGMTFFAQGNVKTLSVIYQYGMYRKAKRIEIRKKLTELEITEIRSKMSSKSFQIKDGNIELITELTKDESKKLREEVKNIENLKLKKLLNKLIDHQYAYKRIPVKASKVKFYFDNDENYRDFNDDHIKIFVKRKYYENINKTSFTVVMINGSIVDGESNIIFQPELKITSLDNEWNLVSYSSLPMLENRMTEEERNLELLFRYKQKFGIGHGVSVEYKKTLDHWCIETTFIPEHEVVSMNFEIADIPEEVLSMEKLSSVSDLANDEILDNLEKMVKSYSLWVNQKMNDINILDSNYVEAAMKNHKNATIVLERLKKGINTLRENKSALIAFKDANYAMLMQRVQGSKRRKNIMPDDSVEVAKIYKNTDIKKAKWRAFQLAFFVMSIESLVNEKSEHRDLVDLIWVPTGGGKTEAYLALTAFTIFYRRLRGINESSGTAVIMRYTLRLLAAQQFLRATSVICACELIRREKKGVYGDEEITVGLWIGSNVTPNTDQEARVNYEKVVASKNQYDIDKYYKFQILECPWCGTKLVKKQIGGHLEGKYGLGTDKKKVIHKCTNKNCDFHRKLPVAVVDDYIYERPPTLLFATVDKFATLPWKGEVSEIFASGDDITATPELIIQDELHLISGPLGTIVGLYETVIDHLCSQKGRKPKIIASTATIRNAREQVRNLYNRDVSQFPPPMIDIDDSYFIKSNSLNEKFGRKYLGIMASGKTQTTVEIRLMGKLLQSIKNIDCNDDLKDAYWTLVGYFNSIRELGKCTTLVNDDIKDFMRRLSNRSGDELRYVYQADELTSRVSSNDILKTLDKLELIYRSDNREHKVYASDIVLATNMISVGVDVSRLNLMVIVGQPKLTAEYIQASSRVGRRDPGLVFTLYDSAKTRDRSHYENFKSYHDSFYYYVEPTSLTPFSEAALDRALHALIITLMRHSFGFNSEEDAGKFIEDGEYITEIKKILIERVSIIDPDASKIVKEKIDSFFEFWKNKIEGLEEGRELRYTFTGKNGQFSRLLRDYGKNENENAYETLRAMRNVDTETRVHLRRLKK</sequence>
<proteinExistence type="predicted"/>
<dbReference type="PROSITE" id="PS51194">
    <property type="entry name" value="HELICASE_CTER"/>
    <property type="match status" value="1"/>
</dbReference>
<reference evidence="3 4" key="1">
    <citation type="submission" date="2020-11" db="EMBL/GenBank/DDBJ databases">
        <title>Fusibacter basophilias sp. nov.</title>
        <authorList>
            <person name="Qiu D."/>
        </authorList>
    </citation>
    <scope>NUCLEOTIDE SEQUENCE [LARGE SCALE GENOMIC DNA]</scope>
    <source>
        <strain evidence="3 4">Q10-2</strain>
    </source>
</reference>
<evidence type="ECO:0000259" key="2">
    <source>
        <dbReference type="PROSITE" id="PS51194"/>
    </source>
</evidence>
<dbReference type="Pfam" id="PF00271">
    <property type="entry name" value="Helicase_C"/>
    <property type="match status" value="1"/>
</dbReference>
<keyword evidence="3" id="KW-0378">Hydrolase</keyword>
<evidence type="ECO:0000313" key="3">
    <source>
        <dbReference type="EMBL" id="MBF4695993.1"/>
    </source>
</evidence>
<dbReference type="EMBL" id="JADKNH010000026">
    <property type="protein sequence ID" value="MBF4695993.1"/>
    <property type="molecule type" value="Genomic_DNA"/>
</dbReference>
<organism evidence="3 4">
    <name type="scientific">Fusibacter ferrireducens</name>
    <dbReference type="NCBI Taxonomy" id="2785058"/>
    <lineage>
        <taxon>Bacteria</taxon>
        <taxon>Bacillati</taxon>
        <taxon>Bacillota</taxon>
        <taxon>Clostridia</taxon>
        <taxon>Eubacteriales</taxon>
        <taxon>Eubacteriales Family XII. Incertae Sedis</taxon>
        <taxon>Fusibacter</taxon>
    </lineage>
</organism>
<dbReference type="InterPro" id="IPR001650">
    <property type="entry name" value="Helicase_C-like"/>
</dbReference>